<dbReference type="RefSeq" id="WP_012801691.1">
    <property type="nucleotide sequence ID" value="NC_013169.1"/>
</dbReference>
<dbReference type="STRING" id="478801.Ksed_01840"/>
<accession>C7NJE2</accession>
<reference evidence="1 2" key="1">
    <citation type="journal article" date="2009" name="Stand. Genomic Sci.">
        <title>Complete genome sequence of Kytococcus sedentarius type strain (541).</title>
        <authorList>
            <person name="Sims D."/>
            <person name="Brettin T."/>
            <person name="Detter J.C."/>
            <person name="Han C."/>
            <person name="Lapidus A."/>
            <person name="Copeland A."/>
            <person name="Glavina Del Rio T."/>
            <person name="Nolan M."/>
            <person name="Chen F."/>
            <person name="Lucas S."/>
            <person name="Tice H."/>
            <person name="Cheng J.F."/>
            <person name="Bruce D."/>
            <person name="Goodwin L."/>
            <person name="Pitluck S."/>
            <person name="Ovchinnikova G."/>
            <person name="Pati A."/>
            <person name="Ivanova N."/>
            <person name="Mavrommatis K."/>
            <person name="Chen A."/>
            <person name="Palaniappan K."/>
            <person name="D'haeseleer P."/>
            <person name="Chain P."/>
            <person name="Bristow J."/>
            <person name="Eisen J.A."/>
            <person name="Markowitz V."/>
            <person name="Hugenholtz P."/>
            <person name="Schneider S."/>
            <person name="Goker M."/>
            <person name="Pukall R."/>
            <person name="Kyrpides N.C."/>
            <person name="Klenk H.P."/>
        </authorList>
    </citation>
    <scope>NUCLEOTIDE SEQUENCE [LARGE SCALE GENOMIC DNA]</scope>
    <source>
        <strain evidence="2">ATCC 14392 / DSM 20547 / JCM 11482 / CCUG 33030 / NBRC 15357 / NCTC 11040 / CCM 314 / 541</strain>
    </source>
</reference>
<proteinExistence type="predicted"/>
<sequence length="149" mass="16005">MTPRPHALHDALLSRVVGSAAFARSRSRSALVFGDPAAMERLCALAHDHLAALPGDQPPGVPADRLADAVQQSTAWVRHHAREVARGGLTPEQQGTLHLTRIRLLLAALDFFVCDDDVVPDHHRHGLLDDVIALEWALAGMTRGAARAG</sequence>
<dbReference type="HOGENOM" id="CLU_1747248_0_0_11"/>
<keyword evidence="2" id="KW-1185">Reference proteome</keyword>
<dbReference type="EMBL" id="CP001686">
    <property type="protein sequence ID" value="ACV05272.1"/>
    <property type="molecule type" value="Genomic_DNA"/>
</dbReference>
<organism evidence="1 2">
    <name type="scientific">Kytococcus sedentarius (strain ATCC 14392 / DSM 20547 / JCM 11482 / CCUG 33030 / NBRC 15357 / NCTC 11040 / CCM 314 / 541)</name>
    <name type="common">Micrococcus sedentarius</name>
    <dbReference type="NCBI Taxonomy" id="478801"/>
    <lineage>
        <taxon>Bacteria</taxon>
        <taxon>Bacillati</taxon>
        <taxon>Actinomycetota</taxon>
        <taxon>Actinomycetes</taxon>
        <taxon>Micrococcales</taxon>
        <taxon>Kytococcaceae</taxon>
        <taxon>Kytococcus</taxon>
    </lineage>
</organism>
<dbReference type="Proteomes" id="UP000006666">
    <property type="component" value="Chromosome"/>
</dbReference>
<evidence type="ECO:0000313" key="2">
    <source>
        <dbReference type="Proteomes" id="UP000006666"/>
    </source>
</evidence>
<evidence type="ECO:0000313" key="1">
    <source>
        <dbReference type="EMBL" id="ACV05272.1"/>
    </source>
</evidence>
<name>C7NJE2_KYTSD</name>
<dbReference type="KEGG" id="kse:Ksed_01840"/>
<protein>
    <submittedName>
        <fullName evidence="1">Uncharacterized protein</fullName>
    </submittedName>
</protein>
<gene>
    <name evidence="1" type="ordered locus">Ksed_01840</name>
</gene>
<dbReference type="AlphaFoldDB" id="C7NJE2"/>